<feature type="region of interest" description="Disordered" evidence="1">
    <location>
        <begin position="13"/>
        <end position="40"/>
    </location>
</feature>
<organism evidence="2 3">
    <name type="scientific">Amycolatopsis sulphurea</name>
    <dbReference type="NCBI Taxonomy" id="76022"/>
    <lineage>
        <taxon>Bacteria</taxon>
        <taxon>Bacillati</taxon>
        <taxon>Actinomycetota</taxon>
        <taxon>Actinomycetes</taxon>
        <taxon>Pseudonocardiales</taxon>
        <taxon>Pseudonocardiaceae</taxon>
        <taxon>Amycolatopsis</taxon>
    </lineage>
</organism>
<proteinExistence type="predicted"/>
<evidence type="ECO:0000313" key="3">
    <source>
        <dbReference type="Proteomes" id="UP000243542"/>
    </source>
</evidence>
<feature type="compositionally biased region" description="Basic and acidic residues" evidence="1">
    <location>
        <begin position="304"/>
        <end position="313"/>
    </location>
</feature>
<dbReference type="Proteomes" id="UP000243542">
    <property type="component" value="Unassembled WGS sequence"/>
</dbReference>
<protein>
    <submittedName>
        <fullName evidence="2">Uncharacterized protein</fullName>
    </submittedName>
</protein>
<feature type="compositionally biased region" description="Basic residues" evidence="1">
    <location>
        <begin position="293"/>
        <end position="303"/>
    </location>
</feature>
<name>A0A2A9G4P8_9PSEU</name>
<accession>A0A2A9G4P8</accession>
<dbReference type="AlphaFoldDB" id="A0A2A9G4P8"/>
<sequence>MCAASTILIAWSEQGRRSPARPDPAADDGQVGREGQVTVRRPLASGMRLRASGFELPASGFRQSWSRTRDQQRESWLPRHHRRRLPSFVDHARQQAKQRCSRRATTSWCMRRTCLGSVKGPFTDSESVKGPFTDLRGLRPLTPTLPTPCRLRLRALSFRLCGIRLRASGFGLRASGFGLRPGFQHPAQPNPSRPGMSGRPETRDPAPRHPIVRKPRSDAGRDARPLGGPGSGRGRETQPRGSFNHPKTRIRPDPGSSTHPQTRDPAGAAKPSRAEVSTIPKPESGPAREIRPIRKPGIRRGRTRSSEDRDPVRQVRRTGRASTFSRAGSSAVRHAQRDRRCVQPRRRSWAVLRASGRPRSSQPTQRGRPRPDSRTYGRSLHHTTLQGAVGGSAGSGPVAASVLILCAARAS</sequence>
<evidence type="ECO:0000313" key="2">
    <source>
        <dbReference type="EMBL" id="PFG57609.1"/>
    </source>
</evidence>
<reference evidence="2 3" key="1">
    <citation type="submission" date="2017-10" db="EMBL/GenBank/DDBJ databases">
        <title>Sequencing the genomes of 1000 actinobacteria strains.</title>
        <authorList>
            <person name="Klenk H.-P."/>
        </authorList>
    </citation>
    <scope>NUCLEOTIDE SEQUENCE [LARGE SCALE GENOMIC DNA]</scope>
    <source>
        <strain evidence="2 3">DSM 46092</strain>
    </source>
</reference>
<comment type="caution">
    <text evidence="2">The sequence shown here is derived from an EMBL/GenBank/DDBJ whole genome shotgun (WGS) entry which is preliminary data.</text>
</comment>
<evidence type="ECO:0000256" key="1">
    <source>
        <dbReference type="SAM" id="MobiDB-lite"/>
    </source>
</evidence>
<feature type="region of interest" description="Disordered" evidence="1">
    <location>
        <begin position="181"/>
        <end position="378"/>
    </location>
</feature>
<gene>
    <name evidence="2" type="ORF">ATK36_1204</name>
</gene>
<dbReference type="EMBL" id="PDJK01000001">
    <property type="protein sequence ID" value="PFG57609.1"/>
    <property type="molecule type" value="Genomic_DNA"/>
</dbReference>
<feature type="compositionally biased region" description="Basic residues" evidence="1">
    <location>
        <begin position="334"/>
        <end position="348"/>
    </location>
</feature>
<keyword evidence="3" id="KW-1185">Reference proteome</keyword>
<feature type="compositionally biased region" description="Basic and acidic residues" evidence="1">
    <location>
        <begin position="215"/>
        <end position="224"/>
    </location>
</feature>